<feature type="transmembrane region" description="Helical" evidence="1">
    <location>
        <begin position="12"/>
        <end position="35"/>
    </location>
</feature>
<evidence type="ECO:0000313" key="2">
    <source>
        <dbReference type="EMBL" id="KYF76641.1"/>
    </source>
</evidence>
<name>A0A150T3J9_SORCE</name>
<dbReference type="InterPro" id="IPR036280">
    <property type="entry name" value="Multihaem_cyt_sf"/>
</dbReference>
<proteinExistence type="predicted"/>
<accession>A0A150T3J9</accession>
<comment type="caution">
    <text evidence="2">The sequence shown here is derived from an EMBL/GenBank/DDBJ whole genome shotgun (WGS) entry which is preliminary data.</text>
</comment>
<keyword evidence="1" id="KW-0472">Membrane</keyword>
<sequence>MAALFPPWSNSVYRVALVGLVASAGGAILALMIYVRTPWKRYQFEPVDQPVQFDHRHHVQDDGIDCVYCHTTVTRSPTAGMPPTATCMGCHSQIWHQSVMLEPVQRSWFSGTPIPWNRVNSVPDFVYFNHAIHVNKGVGCVSCHGRVDEMAAVYKVAPMTMGWCLECHRLPEPHLRPLSAITDMRWDPGERRDELGAQLAKEYGVRRLTHCTACHR</sequence>
<reference evidence="2 3" key="1">
    <citation type="submission" date="2014-02" db="EMBL/GenBank/DDBJ databases">
        <title>The small core and large imbalanced accessory genome model reveals a collaborative survival strategy of Sorangium cellulosum strains in nature.</title>
        <authorList>
            <person name="Han K."/>
            <person name="Peng R."/>
            <person name="Blom J."/>
            <person name="Li Y.-Z."/>
        </authorList>
    </citation>
    <scope>NUCLEOTIDE SEQUENCE [LARGE SCALE GENOMIC DNA]</scope>
    <source>
        <strain evidence="2 3">So0149</strain>
    </source>
</reference>
<dbReference type="CDD" id="cd08168">
    <property type="entry name" value="Cytochrom_C3"/>
    <property type="match status" value="1"/>
</dbReference>
<dbReference type="PANTHER" id="PTHR39425">
    <property type="entry name" value="LIPOPROTEIN CYTOCHROME C"/>
    <property type="match status" value="1"/>
</dbReference>
<gene>
    <name evidence="2" type="ORF">BE18_19545</name>
</gene>
<evidence type="ECO:0000313" key="3">
    <source>
        <dbReference type="Proteomes" id="UP000075515"/>
    </source>
</evidence>
<dbReference type="Gene3D" id="3.90.10.10">
    <property type="entry name" value="Cytochrome C3"/>
    <property type="match status" value="2"/>
</dbReference>
<evidence type="ECO:0000256" key="1">
    <source>
        <dbReference type="SAM" id="Phobius"/>
    </source>
</evidence>
<dbReference type="EMBL" id="JEMC01004012">
    <property type="protein sequence ID" value="KYF76641.1"/>
    <property type="molecule type" value="Genomic_DNA"/>
</dbReference>
<keyword evidence="1" id="KW-0812">Transmembrane</keyword>
<dbReference type="Proteomes" id="UP000075515">
    <property type="component" value="Unassembled WGS sequence"/>
</dbReference>
<dbReference type="AlphaFoldDB" id="A0A150T3J9"/>
<keyword evidence="1" id="KW-1133">Transmembrane helix</keyword>
<organism evidence="2 3">
    <name type="scientific">Sorangium cellulosum</name>
    <name type="common">Polyangium cellulosum</name>
    <dbReference type="NCBI Taxonomy" id="56"/>
    <lineage>
        <taxon>Bacteria</taxon>
        <taxon>Pseudomonadati</taxon>
        <taxon>Myxococcota</taxon>
        <taxon>Polyangia</taxon>
        <taxon>Polyangiales</taxon>
        <taxon>Polyangiaceae</taxon>
        <taxon>Sorangium</taxon>
    </lineage>
</organism>
<dbReference type="PANTHER" id="PTHR39425:SF1">
    <property type="entry name" value="CYTOCHROME C7-LIKE DOMAIN-CONTAINING PROTEIN"/>
    <property type="match status" value="1"/>
</dbReference>
<protein>
    <submittedName>
        <fullName evidence="2">Cytochrome C</fullName>
    </submittedName>
</protein>
<dbReference type="SUPFAM" id="SSF48695">
    <property type="entry name" value="Multiheme cytochromes"/>
    <property type="match status" value="1"/>
</dbReference>